<organism evidence="2 3">
    <name type="scientific">Oncorhynchus mykiss</name>
    <name type="common">Rainbow trout</name>
    <name type="synonym">Salmo gairdneri</name>
    <dbReference type="NCBI Taxonomy" id="8022"/>
    <lineage>
        <taxon>Eukaryota</taxon>
        <taxon>Metazoa</taxon>
        <taxon>Chordata</taxon>
        <taxon>Craniata</taxon>
        <taxon>Vertebrata</taxon>
        <taxon>Euteleostomi</taxon>
        <taxon>Actinopterygii</taxon>
        <taxon>Neopterygii</taxon>
        <taxon>Teleostei</taxon>
        <taxon>Protacanthopterygii</taxon>
        <taxon>Salmoniformes</taxon>
        <taxon>Salmonidae</taxon>
        <taxon>Salmoninae</taxon>
        <taxon>Oncorhynchus</taxon>
    </lineage>
</organism>
<reference evidence="2" key="2">
    <citation type="submission" date="2014-03" db="EMBL/GenBank/DDBJ databases">
        <authorList>
            <person name="Genoscope - CEA"/>
        </authorList>
    </citation>
    <scope>NUCLEOTIDE SEQUENCE</scope>
</reference>
<name>A0A060YZ31_ONCMY</name>
<evidence type="ECO:0000313" key="3">
    <source>
        <dbReference type="Proteomes" id="UP000193380"/>
    </source>
</evidence>
<accession>A0A060YZ31</accession>
<reference evidence="2" key="1">
    <citation type="journal article" date="2014" name="Nat. Commun.">
        <title>The rainbow trout genome provides novel insights into evolution after whole-genome duplication in vertebrates.</title>
        <authorList>
            <person name="Berthelot C."/>
            <person name="Brunet F."/>
            <person name="Chalopin D."/>
            <person name="Juanchich A."/>
            <person name="Bernard M."/>
            <person name="Noel B."/>
            <person name="Bento P."/>
            <person name="Da Silva C."/>
            <person name="Labadie K."/>
            <person name="Alberti A."/>
            <person name="Aury J.M."/>
            <person name="Louis A."/>
            <person name="Dehais P."/>
            <person name="Bardou P."/>
            <person name="Montfort J."/>
            <person name="Klopp C."/>
            <person name="Cabau C."/>
            <person name="Gaspin C."/>
            <person name="Thorgaard G.H."/>
            <person name="Boussaha M."/>
            <person name="Quillet E."/>
            <person name="Guyomard R."/>
            <person name="Galiana D."/>
            <person name="Bobe J."/>
            <person name="Volff J.N."/>
            <person name="Genet C."/>
            <person name="Wincker P."/>
            <person name="Jaillon O."/>
            <person name="Roest Crollius H."/>
            <person name="Guiguen Y."/>
        </authorList>
    </citation>
    <scope>NUCLEOTIDE SEQUENCE [LARGE SCALE GENOMIC DNA]</scope>
</reference>
<dbReference type="EMBL" id="FR917207">
    <property type="protein sequence ID" value="CDQ94260.1"/>
    <property type="molecule type" value="Genomic_DNA"/>
</dbReference>
<evidence type="ECO:0000256" key="1">
    <source>
        <dbReference type="SAM" id="MobiDB-lite"/>
    </source>
</evidence>
<dbReference type="PaxDb" id="8022-A0A060YZ31"/>
<feature type="region of interest" description="Disordered" evidence="1">
    <location>
        <begin position="49"/>
        <end position="83"/>
    </location>
</feature>
<dbReference type="Proteomes" id="UP000193380">
    <property type="component" value="Unassembled WGS sequence"/>
</dbReference>
<protein>
    <submittedName>
        <fullName evidence="2">Uncharacterized protein</fullName>
    </submittedName>
</protein>
<sequence>MLERRLPRCLWPRLGVCGLLYGLGERWYLRVEDRNDPLVQKMRRYVQAFSKDEDQSKEREEMENTDTSKGPGSPLIRPKHRGGIDGNRKSLACWQMIRHSALGLDVEQEEPEDDQEVRYV</sequence>
<gene>
    <name evidence="2" type="ORF">GSONMT00033291001</name>
</gene>
<feature type="compositionally biased region" description="Basic and acidic residues" evidence="1">
    <location>
        <begin position="50"/>
        <end position="62"/>
    </location>
</feature>
<dbReference type="AlphaFoldDB" id="A0A060YZ31"/>
<proteinExistence type="predicted"/>
<evidence type="ECO:0000313" key="2">
    <source>
        <dbReference type="EMBL" id="CDQ94260.1"/>
    </source>
</evidence>
<dbReference type="STRING" id="8022.A0A060YZ31"/>